<dbReference type="RefSeq" id="WP_203820857.1">
    <property type="nucleotide sequence ID" value="NZ_BAAABP010000040.1"/>
</dbReference>
<dbReference type="InterPro" id="IPR011606">
    <property type="entry name" value="Brnchd-chn_aa_trnsp_permease"/>
</dbReference>
<dbReference type="AlphaFoldDB" id="A0A919JC51"/>
<proteinExistence type="inferred from homology"/>
<feature type="transmembrane region" description="Helical" evidence="9">
    <location>
        <begin position="160"/>
        <end position="180"/>
    </location>
</feature>
<name>A0A919JC51_9ACTN</name>
<reference evidence="10" key="1">
    <citation type="submission" date="2021-01" db="EMBL/GenBank/DDBJ databases">
        <title>Whole genome shotgun sequence of Actinoplanes ferrugineus NBRC 15555.</title>
        <authorList>
            <person name="Komaki H."/>
            <person name="Tamura T."/>
        </authorList>
    </citation>
    <scope>NUCLEOTIDE SEQUENCE</scope>
    <source>
        <strain evidence="10">NBRC 15555</strain>
    </source>
</reference>
<dbReference type="GO" id="GO:1903785">
    <property type="term" value="P:L-valine transmembrane transport"/>
    <property type="evidence" value="ECO:0007669"/>
    <property type="project" value="TreeGrafter"/>
</dbReference>
<organism evidence="10 11">
    <name type="scientific">Paractinoplanes ferrugineus</name>
    <dbReference type="NCBI Taxonomy" id="113564"/>
    <lineage>
        <taxon>Bacteria</taxon>
        <taxon>Bacillati</taxon>
        <taxon>Actinomycetota</taxon>
        <taxon>Actinomycetes</taxon>
        <taxon>Micromonosporales</taxon>
        <taxon>Micromonosporaceae</taxon>
        <taxon>Paractinoplanes</taxon>
    </lineage>
</organism>
<dbReference type="Proteomes" id="UP000598174">
    <property type="component" value="Unassembled WGS sequence"/>
</dbReference>
<dbReference type="PANTHER" id="PTHR34979">
    <property type="entry name" value="INNER MEMBRANE PROTEIN YGAZ"/>
    <property type="match status" value="1"/>
</dbReference>
<keyword evidence="5 9" id="KW-0812">Transmembrane</keyword>
<evidence type="ECO:0000313" key="11">
    <source>
        <dbReference type="Proteomes" id="UP000598174"/>
    </source>
</evidence>
<evidence type="ECO:0000256" key="2">
    <source>
        <dbReference type="ARBA" id="ARBA00010735"/>
    </source>
</evidence>
<keyword evidence="3" id="KW-0813">Transport</keyword>
<feature type="compositionally biased region" description="Gly residues" evidence="8">
    <location>
        <begin position="287"/>
        <end position="300"/>
    </location>
</feature>
<evidence type="ECO:0000256" key="7">
    <source>
        <dbReference type="ARBA" id="ARBA00023136"/>
    </source>
</evidence>
<feature type="transmembrane region" description="Helical" evidence="9">
    <location>
        <begin position="20"/>
        <end position="40"/>
    </location>
</feature>
<dbReference type="GO" id="GO:0005886">
    <property type="term" value="C:plasma membrane"/>
    <property type="evidence" value="ECO:0007669"/>
    <property type="project" value="UniProtKB-SubCell"/>
</dbReference>
<feature type="transmembrane region" description="Helical" evidence="9">
    <location>
        <begin position="60"/>
        <end position="80"/>
    </location>
</feature>
<dbReference type="EMBL" id="BOMM01000055">
    <property type="protein sequence ID" value="GIE14451.1"/>
    <property type="molecule type" value="Genomic_DNA"/>
</dbReference>
<evidence type="ECO:0000256" key="5">
    <source>
        <dbReference type="ARBA" id="ARBA00022692"/>
    </source>
</evidence>
<protein>
    <recommendedName>
        <fullName evidence="12">4-azaleucine resistance transporter AzlC</fullName>
    </recommendedName>
</protein>
<evidence type="ECO:0008006" key="12">
    <source>
        <dbReference type="Google" id="ProtNLM"/>
    </source>
</evidence>
<feature type="transmembrane region" description="Helical" evidence="9">
    <location>
        <begin position="129"/>
        <end position="154"/>
    </location>
</feature>
<gene>
    <name evidence="10" type="ORF">Afe05nite_62910</name>
</gene>
<evidence type="ECO:0000256" key="1">
    <source>
        <dbReference type="ARBA" id="ARBA00004651"/>
    </source>
</evidence>
<keyword evidence="6 9" id="KW-1133">Transmembrane helix</keyword>
<keyword evidence="11" id="KW-1185">Reference proteome</keyword>
<dbReference type="Pfam" id="PF03591">
    <property type="entry name" value="AzlC"/>
    <property type="match status" value="1"/>
</dbReference>
<feature type="transmembrane region" description="Helical" evidence="9">
    <location>
        <begin position="192"/>
        <end position="219"/>
    </location>
</feature>
<accession>A0A919JC51</accession>
<comment type="caution">
    <text evidence="10">The sequence shown here is derived from an EMBL/GenBank/DDBJ whole genome shotgun (WGS) entry which is preliminary data.</text>
</comment>
<keyword evidence="7 9" id="KW-0472">Membrane</keyword>
<dbReference type="PANTHER" id="PTHR34979:SF1">
    <property type="entry name" value="INNER MEMBRANE PROTEIN YGAZ"/>
    <property type="match status" value="1"/>
</dbReference>
<feature type="region of interest" description="Disordered" evidence="8">
    <location>
        <begin position="227"/>
        <end position="300"/>
    </location>
</feature>
<evidence type="ECO:0000256" key="6">
    <source>
        <dbReference type="ARBA" id="ARBA00022989"/>
    </source>
</evidence>
<comment type="similarity">
    <text evidence="2">Belongs to the AzlC family.</text>
</comment>
<comment type="subcellular location">
    <subcellularLocation>
        <location evidence="1">Cell membrane</location>
        <topology evidence="1">Multi-pass membrane protein</topology>
    </subcellularLocation>
</comment>
<evidence type="ECO:0000256" key="3">
    <source>
        <dbReference type="ARBA" id="ARBA00022448"/>
    </source>
</evidence>
<evidence type="ECO:0000256" key="4">
    <source>
        <dbReference type="ARBA" id="ARBA00022475"/>
    </source>
</evidence>
<keyword evidence="4" id="KW-1003">Cell membrane</keyword>
<evidence type="ECO:0000256" key="9">
    <source>
        <dbReference type="SAM" id="Phobius"/>
    </source>
</evidence>
<sequence length="300" mass="29829">MRTVQRTPADRALRRDAGTIAAAMVAVGASFGAITIAYGLPTWVPFLMSTVVFAGGSQFLAIGLLAAGNPLAAVAAGLLLNARHLPFGLAVADAVGTRPVQRILGSHLLTDEVAAFTLAEPDPARRHRVYWIIGTTLFTSWNIGTALGVLLGGATGDPDALGLDAAFPAALLALIMPALADRTTRTVALTGAAVAVLATPILPAGLPVICALLGLLTVVRPRRRAALPPPASAAPASAGPAPAAPAPAEPSRAEPSRAGRAVGEGSPAPGDKSHLSGAVGADPGARSGTGTGAEGGEGRC</sequence>
<evidence type="ECO:0000313" key="10">
    <source>
        <dbReference type="EMBL" id="GIE14451.1"/>
    </source>
</evidence>
<evidence type="ECO:0000256" key="8">
    <source>
        <dbReference type="SAM" id="MobiDB-lite"/>
    </source>
</evidence>